<dbReference type="GO" id="GO:0042277">
    <property type="term" value="F:peptide binding"/>
    <property type="evidence" value="ECO:0007669"/>
    <property type="project" value="TreeGrafter"/>
</dbReference>
<evidence type="ECO:0000256" key="7">
    <source>
        <dbReference type="ARBA" id="ARBA00023170"/>
    </source>
</evidence>
<proteinExistence type="inferred from homology"/>
<protein>
    <recommendedName>
        <fullName evidence="11">G-protein coupled receptors family 1 profile domain-containing protein</fullName>
    </recommendedName>
</protein>
<feature type="transmembrane region" description="Helical" evidence="10">
    <location>
        <begin position="287"/>
        <end position="307"/>
    </location>
</feature>
<dbReference type="PANTHER" id="PTHR24229:SF82">
    <property type="entry name" value="G-PROTEIN COUPLED RECEPTORS FAMILY 1 PROFILE DOMAIN-CONTAINING PROTEIN"/>
    <property type="match status" value="1"/>
</dbReference>
<keyword evidence="13" id="KW-1185">Reference proteome</keyword>
<evidence type="ECO:0000256" key="6">
    <source>
        <dbReference type="ARBA" id="ARBA00023136"/>
    </source>
</evidence>
<feature type="transmembrane region" description="Helical" evidence="10">
    <location>
        <begin position="103"/>
        <end position="122"/>
    </location>
</feature>
<keyword evidence="3 9" id="KW-0812">Transmembrane</keyword>
<evidence type="ECO:0000256" key="1">
    <source>
        <dbReference type="ARBA" id="ARBA00004651"/>
    </source>
</evidence>
<dbReference type="PROSITE" id="PS00237">
    <property type="entry name" value="G_PROTEIN_RECEP_F1_1"/>
    <property type="match status" value="1"/>
</dbReference>
<keyword evidence="5 9" id="KW-0297">G-protein coupled receptor</keyword>
<keyword evidence="7 9" id="KW-0675">Receptor</keyword>
<dbReference type="Gene3D" id="1.20.1070.10">
    <property type="entry name" value="Rhodopsin 7-helix transmembrane proteins"/>
    <property type="match status" value="1"/>
</dbReference>
<organism evidence="12 13">
    <name type="scientific">Ancylostoma ceylanicum</name>
    <dbReference type="NCBI Taxonomy" id="53326"/>
    <lineage>
        <taxon>Eukaryota</taxon>
        <taxon>Metazoa</taxon>
        <taxon>Ecdysozoa</taxon>
        <taxon>Nematoda</taxon>
        <taxon>Chromadorea</taxon>
        <taxon>Rhabditida</taxon>
        <taxon>Rhabditina</taxon>
        <taxon>Rhabditomorpha</taxon>
        <taxon>Strongyloidea</taxon>
        <taxon>Ancylostomatidae</taxon>
        <taxon>Ancylostomatinae</taxon>
        <taxon>Ancylostoma</taxon>
    </lineage>
</organism>
<gene>
    <name evidence="12" type="primary">Acey_s0054.g2442</name>
    <name evidence="12" type="synonym">Acey-T02D1.6</name>
    <name evidence="12" type="ORF">Y032_0054g2442</name>
</gene>
<dbReference type="GO" id="GO:0043005">
    <property type="term" value="C:neuron projection"/>
    <property type="evidence" value="ECO:0007669"/>
    <property type="project" value="TreeGrafter"/>
</dbReference>
<evidence type="ECO:0000256" key="5">
    <source>
        <dbReference type="ARBA" id="ARBA00023040"/>
    </source>
</evidence>
<keyword evidence="6 10" id="KW-0472">Membrane</keyword>
<evidence type="ECO:0000256" key="4">
    <source>
        <dbReference type="ARBA" id="ARBA00022989"/>
    </source>
</evidence>
<keyword evidence="2" id="KW-1003">Cell membrane</keyword>
<dbReference type="Pfam" id="PF00001">
    <property type="entry name" value="7tm_1"/>
    <property type="match status" value="1"/>
</dbReference>
<dbReference type="CDD" id="cd00637">
    <property type="entry name" value="7tm_classA_rhodopsin-like"/>
    <property type="match status" value="1"/>
</dbReference>
<evidence type="ECO:0000256" key="10">
    <source>
        <dbReference type="SAM" id="Phobius"/>
    </source>
</evidence>
<feature type="transmembrane region" description="Helical" evidence="10">
    <location>
        <begin position="239"/>
        <end position="266"/>
    </location>
</feature>
<evidence type="ECO:0000259" key="11">
    <source>
        <dbReference type="PROSITE" id="PS50262"/>
    </source>
</evidence>
<name>A0A016U7P0_9BILA</name>
<dbReference type="GO" id="GO:0004930">
    <property type="term" value="F:G protein-coupled receptor activity"/>
    <property type="evidence" value="ECO:0007669"/>
    <property type="project" value="UniProtKB-KW"/>
</dbReference>
<dbReference type="GO" id="GO:0005886">
    <property type="term" value="C:plasma membrane"/>
    <property type="evidence" value="ECO:0007669"/>
    <property type="project" value="UniProtKB-SubCell"/>
</dbReference>
<dbReference type="InterPro" id="IPR017452">
    <property type="entry name" value="GPCR_Rhodpsn_7TM"/>
</dbReference>
<dbReference type="Proteomes" id="UP000024635">
    <property type="component" value="Unassembled WGS sequence"/>
</dbReference>
<dbReference type="SUPFAM" id="SSF81321">
    <property type="entry name" value="Family A G protein-coupled receptor-like"/>
    <property type="match status" value="1"/>
</dbReference>
<evidence type="ECO:0000256" key="8">
    <source>
        <dbReference type="ARBA" id="ARBA00023224"/>
    </source>
</evidence>
<keyword evidence="4 10" id="KW-1133">Transmembrane helix</keyword>
<feature type="transmembrane region" description="Helical" evidence="10">
    <location>
        <begin position="60"/>
        <end position="82"/>
    </location>
</feature>
<evidence type="ECO:0000256" key="2">
    <source>
        <dbReference type="ARBA" id="ARBA00022475"/>
    </source>
</evidence>
<dbReference type="EMBL" id="JARK01001390">
    <property type="protein sequence ID" value="EYC10578.1"/>
    <property type="molecule type" value="Genomic_DNA"/>
</dbReference>
<evidence type="ECO:0000313" key="12">
    <source>
        <dbReference type="EMBL" id="EYC10578.1"/>
    </source>
</evidence>
<feature type="transmembrane region" description="Helical" evidence="10">
    <location>
        <begin position="327"/>
        <end position="353"/>
    </location>
</feature>
<dbReference type="AlphaFoldDB" id="A0A016U7P0"/>
<dbReference type="PANTHER" id="PTHR24229">
    <property type="entry name" value="NEUROPEPTIDES RECEPTOR"/>
    <property type="match status" value="1"/>
</dbReference>
<keyword evidence="8 9" id="KW-0807">Transducer</keyword>
<reference evidence="13" key="1">
    <citation type="journal article" date="2015" name="Nat. Genet.">
        <title>The genome and transcriptome of the zoonotic hookworm Ancylostoma ceylanicum identify infection-specific gene families.</title>
        <authorList>
            <person name="Schwarz E.M."/>
            <person name="Hu Y."/>
            <person name="Antoshechkin I."/>
            <person name="Miller M.M."/>
            <person name="Sternberg P.W."/>
            <person name="Aroian R.V."/>
        </authorList>
    </citation>
    <scope>NUCLEOTIDE SEQUENCE</scope>
    <source>
        <strain evidence="13">HY135</strain>
    </source>
</reference>
<sequence length="361" mass="41490">MVVEYEIFAPRYSRIMSAIDMERCEYQRDGILYCPQNEPPGVAYYVRNVYPPIQELQPKVLLVVVVFVLCFVVGVCGNSSILTLIRGVMADRRARTRRQGDNAILYIAALCVVDFLISLSLPPAILDSVISFWIFGTWMCKLHHVCGSVGRIVSTFLITAMSFDRYVAVCHPHHTYLRSRSFVLGVISCLSVLAFFLLLPMLYYAKAKEMVLHELKAMDSYNITRVRVFKCSDMMPPPIFYWFTSTTFILGYIVPLILIVFFNWKLIRKLCVHKRILPRSAIPLRRVVMYTVLIAAVYFVCWTPYWFSVLYAIVMSLAGLPTTNSELLLFVIYCVHLLPYFGSSSNWILYGLLNTQLQLPQ</sequence>
<comment type="subcellular location">
    <subcellularLocation>
        <location evidence="1">Cell membrane</location>
        <topology evidence="1">Multi-pass membrane protein</topology>
    </subcellularLocation>
</comment>
<comment type="similarity">
    <text evidence="9">Belongs to the G-protein coupled receptor 1 family.</text>
</comment>
<feature type="transmembrane region" description="Helical" evidence="10">
    <location>
        <begin position="182"/>
        <end position="205"/>
    </location>
</feature>
<accession>A0A016U7P0</accession>
<evidence type="ECO:0000256" key="3">
    <source>
        <dbReference type="ARBA" id="ARBA00022692"/>
    </source>
</evidence>
<dbReference type="PROSITE" id="PS50262">
    <property type="entry name" value="G_PROTEIN_RECEP_F1_2"/>
    <property type="match status" value="1"/>
</dbReference>
<feature type="transmembrane region" description="Helical" evidence="10">
    <location>
        <begin position="142"/>
        <end position="161"/>
    </location>
</feature>
<dbReference type="PRINTS" id="PR00237">
    <property type="entry name" value="GPCRRHODOPSN"/>
</dbReference>
<evidence type="ECO:0000313" key="13">
    <source>
        <dbReference type="Proteomes" id="UP000024635"/>
    </source>
</evidence>
<comment type="caution">
    <text evidence="12">The sequence shown here is derived from an EMBL/GenBank/DDBJ whole genome shotgun (WGS) entry which is preliminary data.</text>
</comment>
<dbReference type="InterPro" id="IPR000276">
    <property type="entry name" value="GPCR_Rhodpsn"/>
</dbReference>
<feature type="domain" description="G-protein coupled receptors family 1 profile" evidence="11">
    <location>
        <begin position="77"/>
        <end position="350"/>
    </location>
</feature>
<evidence type="ECO:0000256" key="9">
    <source>
        <dbReference type="RuleBase" id="RU000688"/>
    </source>
</evidence>
<dbReference type="OrthoDB" id="5857720at2759"/>